<protein>
    <submittedName>
        <fullName evidence="2">Uncharacterized protein</fullName>
    </submittedName>
</protein>
<dbReference type="OrthoDB" id="3065394at2759"/>
<dbReference type="EMBL" id="JACAZI010000005">
    <property type="protein sequence ID" value="KAF7360737.1"/>
    <property type="molecule type" value="Genomic_DNA"/>
</dbReference>
<proteinExistence type="predicted"/>
<evidence type="ECO:0000313" key="3">
    <source>
        <dbReference type="Proteomes" id="UP000620124"/>
    </source>
</evidence>
<gene>
    <name evidence="2" type="ORF">MVEN_00805600</name>
</gene>
<sequence>MPPRSASAAPWAIAPAKTAHTMRLQKRKRLPPPWRAAPRASTSFAQVKLSQPTPPPWKRAALPEHEQTMESSSHTADAPGWRAMHPSSVLERAAQPTPPPWKRKASKALPPHTQTSSPAETDAFRWRKRAATTDVDPSLSLSRSA</sequence>
<feature type="region of interest" description="Disordered" evidence="1">
    <location>
        <begin position="1"/>
        <end position="145"/>
    </location>
</feature>
<organism evidence="2 3">
    <name type="scientific">Mycena venus</name>
    <dbReference type="NCBI Taxonomy" id="2733690"/>
    <lineage>
        <taxon>Eukaryota</taxon>
        <taxon>Fungi</taxon>
        <taxon>Dikarya</taxon>
        <taxon>Basidiomycota</taxon>
        <taxon>Agaricomycotina</taxon>
        <taxon>Agaricomycetes</taxon>
        <taxon>Agaricomycetidae</taxon>
        <taxon>Agaricales</taxon>
        <taxon>Marasmiineae</taxon>
        <taxon>Mycenaceae</taxon>
        <taxon>Mycena</taxon>
    </lineage>
</organism>
<name>A0A8H6YKI3_9AGAR</name>
<comment type="caution">
    <text evidence="2">The sequence shown here is derived from an EMBL/GenBank/DDBJ whole genome shotgun (WGS) entry which is preliminary data.</text>
</comment>
<dbReference type="Proteomes" id="UP000620124">
    <property type="component" value="Unassembled WGS sequence"/>
</dbReference>
<reference evidence="2" key="1">
    <citation type="submission" date="2020-05" db="EMBL/GenBank/DDBJ databases">
        <title>Mycena genomes resolve the evolution of fungal bioluminescence.</title>
        <authorList>
            <person name="Tsai I.J."/>
        </authorList>
    </citation>
    <scope>NUCLEOTIDE SEQUENCE</scope>
    <source>
        <strain evidence="2">CCC161011</strain>
    </source>
</reference>
<dbReference type="AlphaFoldDB" id="A0A8H6YKI3"/>
<feature type="compositionally biased region" description="Low complexity" evidence="1">
    <location>
        <begin position="1"/>
        <end position="19"/>
    </location>
</feature>
<keyword evidence="3" id="KW-1185">Reference proteome</keyword>
<feature type="compositionally biased region" description="Polar residues" evidence="1">
    <location>
        <begin position="41"/>
        <end position="51"/>
    </location>
</feature>
<evidence type="ECO:0000256" key="1">
    <source>
        <dbReference type="SAM" id="MobiDB-lite"/>
    </source>
</evidence>
<evidence type="ECO:0000313" key="2">
    <source>
        <dbReference type="EMBL" id="KAF7360737.1"/>
    </source>
</evidence>
<accession>A0A8H6YKI3</accession>